<sequence>MANIIVATEEQIQEAVFNAVSKFFSGNQQVAPSSDLPDTLSMPNALKVLEDNGFPTSKAKLYKMTSQEQIPFMKYGNKLVFSRKALIEWAHKQLISNRSEDCNSAINIQKCFKRKR</sequence>
<evidence type="ECO:0000313" key="2">
    <source>
        <dbReference type="Proteomes" id="UP000260862"/>
    </source>
</evidence>
<accession>A0A3E4N4H5</accession>
<evidence type="ECO:0000313" key="1">
    <source>
        <dbReference type="EMBL" id="RGK57015.1"/>
    </source>
</evidence>
<dbReference type="EMBL" id="QSQT01000007">
    <property type="protein sequence ID" value="RGK57015.1"/>
    <property type="molecule type" value="Genomic_DNA"/>
</dbReference>
<reference evidence="1 2" key="1">
    <citation type="submission" date="2018-08" db="EMBL/GenBank/DDBJ databases">
        <title>A genome reference for cultivated species of the human gut microbiota.</title>
        <authorList>
            <person name="Zou Y."/>
            <person name="Xue W."/>
            <person name="Luo G."/>
        </authorList>
    </citation>
    <scope>NUCLEOTIDE SEQUENCE [LARGE SCALE GENOMIC DNA]</scope>
    <source>
        <strain evidence="1 2">TF10-3AC</strain>
    </source>
</reference>
<keyword evidence="2" id="KW-1185">Reference proteome</keyword>
<dbReference type="Proteomes" id="UP000260862">
    <property type="component" value="Unassembled WGS sequence"/>
</dbReference>
<proteinExistence type="predicted"/>
<dbReference type="AlphaFoldDB" id="A0A3E4N4H5"/>
<dbReference type="RefSeq" id="WP_117671452.1">
    <property type="nucleotide sequence ID" value="NZ_CABOGR010000007.1"/>
</dbReference>
<keyword evidence="1" id="KW-0238">DNA-binding</keyword>
<comment type="caution">
    <text evidence="1">The sequence shown here is derived from an EMBL/GenBank/DDBJ whole genome shotgun (WGS) entry which is preliminary data.</text>
</comment>
<organism evidence="1 2">
    <name type="scientific">Phocaeicola plebeius</name>
    <dbReference type="NCBI Taxonomy" id="310297"/>
    <lineage>
        <taxon>Bacteria</taxon>
        <taxon>Pseudomonadati</taxon>
        <taxon>Bacteroidota</taxon>
        <taxon>Bacteroidia</taxon>
        <taxon>Bacteroidales</taxon>
        <taxon>Bacteroidaceae</taxon>
        <taxon>Phocaeicola</taxon>
    </lineage>
</organism>
<name>A0A3E4N4H5_9BACT</name>
<dbReference type="GO" id="GO:0003677">
    <property type="term" value="F:DNA binding"/>
    <property type="evidence" value="ECO:0007669"/>
    <property type="project" value="UniProtKB-KW"/>
</dbReference>
<gene>
    <name evidence="1" type="ORF">DXD04_05160</name>
</gene>
<protein>
    <submittedName>
        <fullName evidence="1">DNA-binding protein</fullName>
    </submittedName>
</protein>